<dbReference type="AlphaFoldDB" id="A0A7Y7QHM7"/>
<evidence type="ECO:0000313" key="5">
    <source>
        <dbReference type="EMBL" id="NVO89146.1"/>
    </source>
</evidence>
<feature type="domain" description="Peptidase C39-like" evidence="3">
    <location>
        <begin position="261"/>
        <end position="412"/>
    </location>
</feature>
<dbReference type="PANTHER" id="PTHR37806">
    <property type="entry name" value="LMO0724 PROTEIN"/>
    <property type="match status" value="1"/>
</dbReference>
<dbReference type="InterPro" id="IPR039564">
    <property type="entry name" value="Peptidase_C39-like"/>
</dbReference>
<accession>A0A7Y7QHM7</accession>
<evidence type="ECO:0000313" key="6">
    <source>
        <dbReference type="Proteomes" id="UP000542889"/>
    </source>
</evidence>
<gene>
    <name evidence="5" type="ORF">HWN39_11750</name>
</gene>
<feature type="domain" description="DUF5648" evidence="4">
    <location>
        <begin position="116"/>
        <end position="247"/>
    </location>
</feature>
<dbReference type="RefSeq" id="WP_176818486.1">
    <property type="nucleotide sequence ID" value="NZ_JABXWP010000020.1"/>
</dbReference>
<dbReference type="InterPro" id="IPR043708">
    <property type="entry name" value="DUF5648"/>
</dbReference>
<sequence>MGNKIKILPWVVAGAFIICAAQSAPDTLVLADTAANVNNTGTAIIDGKQTKLYPAVKAGKVEADTTSAPKESLGQAGTSGNARSQVAPSVNAQQNGQAPQSNFSQRSSTDAATTIPIFRMYNGTTGEHLFTNNPNERDQLRARGWGNYEGVAWYAPTSGENIYRLYNPTYDDHLLTRNWNEVNHLVHNSGWNYEGVAFLADTSQSVPVYRVYNPGARSGSHHYTVNFNEVSALTRRGWNYEGIAWYASSQGYQSNDDYNLLNVRNYNQYALGAPSGCEGASLLQALQYKGAITNWNLTQFLNTIPKSGNDNPNNGFVGSPFVENSWTYSAIYPAPLASWGQRFGNVQNISGSSVDSLLNEVKNNNPVVAWVTINFQPVRWGQWSFGYAVNNNHAVTLDGFNRASNQVHVSDPISGTYWMDRGTFENIYNARKYAVVVR</sequence>
<dbReference type="PANTHER" id="PTHR37806:SF1">
    <property type="entry name" value="PEPTIDASE C39-LIKE DOMAIN-CONTAINING PROTEIN"/>
    <property type="match status" value="1"/>
</dbReference>
<evidence type="ECO:0000256" key="1">
    <source>
        <dbReference type="SAM" id="MobiDB-lite"/>
    </source>
</evidence>
<dbReference type="EMBL" id="JABXWP010000020">
    <property type="protein sequence ID" value="NVO89146.1"/>
    <property type="molecule type" value="Genomic_DNA"/>
</dbReference>
<keyword evidence="2" id="KW-0732">Signal</keyword>
<evidence type="ECO:0000259" key="3">
    <source>
        <dbReference type="Pfam" id="PF13529"/>
    </source>
</evidence>
<reference evidence="5 6" key="1">
    <citation type="submission" date="2020-06" db="EMBL/GenBank/DDBJ databases">
        <title>Lactobacillus rhamnosus QC,genome.</title>
        <authorList>
            <person name="Yi H."/>
            <person name="Jin M."/>
        </authorList>
    </citation>
    <scope>NUCLEOTIDE SEQUENCE [LARGE SCALE GENOMIC DNA]</scope>
    <source>
        <strain evidence="5 6">QC</strain>
    </source>
</reference>
<dbReference type="Pfam" id="PF18885">
    <property type="entry name" value="DUF5648"/>
    <property type="match status" value="1"/>
</dbReference>
<evidence type="ECO:0000256" key="2">
    <source>
        <dbReference type="SAM" id="SignalP"/>
    </source>
</evidence>
<feature type="region of interest" description="Disordered" evidence="1">
    <location>
        <begin position="61"/>
        <end position="109"/>
    </location>
</feature>
<feature type="chain" id="PRO_5038548276" evidence="2">
    <location>
        <begin position="24"/>
        <end position="438"/>
    </location>
</feature>
<organism evidence="5 6">
    <name type="scientific">Lacticaseibacillus rhamnosus</name>
    <name type="common">Lactobacillus rhamnosus</name>
    <dbReference type="NCBI Taxonomy" id="47715"/>
    <lineage>
        <taxon>Bacteria</taxon>
        <taxon>Bacillati</taxon>
        <taxon>Bacillota</taxon>
        <taxon>Bacilli</taxon>
        <taxon>Lactobacillales</taxon>
        <taxon>Lactobacillaceae</taxon>
        <taxon>Lacticaseibacillus</taxon>
    </lineage>
</organism>
<dbReference type="Pfam" id="PF13529">
    <property type="entry name" value="Peptidase_C39_2"/>
    <property type="match status" value="1"/>
</dbReference>
<proteinExistence type="predicted"/>
<evidence type="ECO:0000259" key="4">
    <source>
        <dbReference type="Pfam" id="PF18885"/>
    </source>
</evidence>
<feature type="signal peptide" evidence="2">
    <location>
        <begin position="1"/>
        <end position="23"/>
    </location>
</feature>
<name>A0A7Y7QHM7_LACRH</name>
<protein>
    <submittedName>
        <fullName evidence="5">C39 family peptidase</fullName>
    </submittedName>
</protein>
<dbReference type="Gene3D" id="3.90.70.10">
    <property type="entry name" value="Cysteine proteinases"/>
    <property type="match status" value="1"/>
</dbReference>
<dbReference type="Proteomes" id="UP000542889">
    <property type="component" value="Unassembled WGS sequence"/>
</dbReference>
<feature type="compositionally biased region" description="Polar residues" evidence="1">
    <location>
        <begin position="64"/>
        <end position="109"/>
    </location>
</feature>
<comment type="caution">
    <text evidence="5">The sequence shown here is derived from an EMBL/GenBank/DDBJ whole genome shotgun (WGS) entry which is preliminary data.</text>
</comment>